<proteinExistence type="predicted"/>
<evidence type="ECO:0000313" key="1">
    <source>
        <dbReference type="EMBL" id="UUY01814.1"/>
    </source>
</evidence>
<dbReference type="EMBL" id="CP088295">
    <property type="protein sequence ID" value="UUY01814.1"/>
    <property type="molecule type" value="Genomic_DNA"/>
</dbReference>
<dbReference type="RefSeq" id="WP_353862361.1">
    <property type="nucleotide sequence ID" value="NZ_CP088295.1"/>
</dbReference>
<dbReference type="Proteomes" id="UP001058860">
    <property type="component" value="Chromosome"/>
</dbReference>
<protein>
    <submittedName>
        <fullName evidence="1">Uncharacterized protein</fullName>
    </submittedName>
</protein>
<reference evidence="2" key="1">
    <citation type="submission" date="2021-11" db="EMBL/GenBank/DDBJ databases">
        <title>Cultivation dependent microbiological survey of springs from the worlds oldest radium mine currently devoted to the extraction of radon-saturated water.</title>
        <authorList>
            <person name="Kapinusova G."/>
            <person name="Smrhova T."/>
            <person name="Strejcek M."/>
            <person name="Suman J."/>
            <person name="Jani K."/>
            <person name="Pajer P."/>
            <person name="Uhlik O."/>
        </authorList>
    </citation>
    <scope>NUCLEOTIDE SEQUENCE [LARGE SCALE GENOMIC DNA]</scope>
    <source>
        <strain evidence="2">J379</strain>
    </source>
</reference>
<keyword evidence="2" id="KW-1185">Reference proteome</keyword>
<evidence type="ECO:0000313" key="2">
    <source>
        <dbReference type="Proteomes" id="UP001058860"/>
    </source>
</evidence>
<sequence>MTELDSPVRLLGVHNPLVQHIQRLEQRLVQQAPLEGCGDSVRGLDAFQESKRLVQRIEDPFGALGRHARPLLGFGLLAIDTRLLNPKKLLIDEPSVVGLKQLGLLLP</sequence>
<organism evidence="1 2">
    <name type="scientific">Svornostia abyssi</name>
    <dbReference type="NCBI Taxonomy" id="2898438"/>
    <lineage>
        <taxon>Bacteria</taxon>
        <taxon>Bacillati</taxon>
        <taxon>Actinomycetota</taxon>
        <taxon>Thermoleophilia</taxon>
        <taxon>Solirubrobacterales</taxon>
        <taxon>Baekduiaceae</taxon>
        <taxon>Svornostia</taxon>
    </lineage>
</organism>
<gene>
    <name evidence="1" type="ORF">LRS13_13880</name>
</gene>
<name>A0ABY5PAW0_9ACTN</name>
<accession>A0ABY5PAW0</accession>